<protein>
    <recommendedName>
        <fullName evidence="5">Ubiquitin-like protease family profile domain-containing protein</fullName>
    </recommendedName>
</protein>
<dbReference type="PANTHER" id="PTHR31569">
    <property type="entry name" value="SWIM-TYPE DOMAIN-CONTAINING PROTEIN"/>
    <property type="match status" value="1"/>
</dbReference>
<comment type="caution">
    <text evidence="6">The sequence shown here is derived from an EMBL/GenBank/DDBJ whole genome shotgun (WGS) entry which is preliminary data.</text>
</comment>
<reference evidence="6 7" key="1">
    <citation type="submission" date="2013-11" db="EMBL/GenBank/DDBJ databases">
        <title>The Genome Sequence of Phytophthora parasitica P10297.</title>
        <authorList>
            <consortium name="The Broad Institute Genomics Platform"/>
            <person name="Russ C."/>
            <person name="Tyler B."/>
            <person name="Panabieres F."/>
            <person name="Shan W."/>
            <person name="Tripathy S."/>
            <person name="Grunwald N."/>
            <person name="Machado M."/>
            <person name="Johnson C.S."/>
            <person name="Walker B."/>
            <person name="Young S.K."/>
            <person name="Zeng Q."/>
            <person name="Gargeya S."/>
            <person name="Fitzgerald M."/>
            <person name="Haas B."/>
            <person name="Abouelleil A."/>
            <person name="Allen A.W."/>
            <person name="Alvarado L."/>
            <person name="Arachchi H.M."/>
            <person name="Berlin A.M."/>
            <person name="Chapman S.B."/>
            <person name="Gainer-Dewar J."/>
            <person name="Goldberg J."/>
            <person name="Griggs A."/>
            <person name="Gujja S."/>
            <person name="Hansen M."/>
            <person name="Howarth C."/>
            <person name="Imamovic A."/>
            <person name="Ireland A."/>
            <person name="Larimer J."/>
            <person name="McCowan C."/>
            <person name="Murphy C."/>
            <person name="Pearson M."/>
            <person name="Poon T.W."/>
            <person name="Priest M."/>
            <person name="Roberts A."/>
            <person name="Saif S."/>
            <person name="Shea T."/>
            <person name="Sisk P."/>
            <person name="Sykes S."/>
            <person name="Wortman J."/>
            <person name="Nusbaum C."/>
            <person name="Birren B."/>
        </authorList>
    </citation>
    <scope>NUCLEOTIDE SEQUENCE [LARGE SCALE GENOMIC DNA]</scope>
    <source>
        <strain evidence="6 7">P10297</strain>
    </source>
</reference>
<dbReference type="GO" id="GO:0006508">
    <property type="term" value="P:proteolysis"/>
    <property type="evidence" value="ECO:0007669"/>
    <property type="project" value="UniProtKB-KW"/>
</dbReference>
<evidence type="ECO:0000259" key="5">
    <source>
        <dbReference type="PROSITE" id="PS50600"/>
    </source>
</evidence>
<keyword evidence="2" id="KW-0645">Protease</keyword>
<feature type="region of interest" description="Disordered" evidence="4">
    <location>
        <begin position="793"/>
        <end position="816"/>
    </location>
</feature>
<evidence type="ECO:0000256" key="1">
    <source>
        <dbReference type="ARBA" id="ARBA00005234"/>
    </source>
</evidence>
<dbReference type="AlphaFoldDB" id="W2ZY69"/>
<sequence>SFRVRTNNKVTTRNKKIQDCGSTKPLVPEEWVYYSKTFVCTHAGKYKPRGKGKRKRQESRALDCDVQINACVQVTDSAAAVPTFGLRITAARLEHNHLLSKHTFEHYPHIRTAMEPELAGAVSELVKAGAKKKRILQFIHENSSCNPTSQDVHNLVRKLKKQTHTAQTSARRLKQWMAEFTDEPGNVGGVFVDSVHDKTVAPCITLQTKHMREIFDRFPEVVMIDATHGTNSSKYKVFSIMAHDAFGKGQFVQHAVLQNERNPTLLTALEQFKRYNPAWTRIKCILIDKDFGEISVLKKAFPDATLLLCQFHVLKYMREQIASKDYGFNAWQKQQLNGLINLLVYAKTERQYLRLREYMRHIIDAGSGRVSADSAVSGDIVLDTGRTELGAEVGVREECKYPFNAYFVKNWDNSRQIWCAFERQNACTLGNNTNNRLESSRKQLKELVDSFMQVDERIVSIMIYQTQAERKLLDAVYKLSVEHHPKYDREMDFLSKLVSEHACELVYEQYNFVTITTKYNFHEAVPGVYFIRCDADDEDALDEPRSEYSVTKTDWVCSCLFMLLNSRWLLSSLRVESELPQLSEEPFRVSRVLKETNACSDSNRKFREANFVATSISEHLSGLGMVEYRAAMKALRGVATLFKHGQYTTIPEIAGEDSLSYADMDTTGGGRHPTTDSEEVSEALEVGQVIPRQAEDVSQRMVSASSVESTQVCADQSGSVGDELDSGGDQSGSVGDDLVSVAIEMGADGDELDAEPAQIATEAERVSIESETSQDNDDHSSMLALANLTDDFQIMSPPKTKGRPKQKPRAVKAKRNQTIAMVQEDLDMHERQMSLLTVFELLDDEPVYKSTHEKLLQFKEFLFANKPKPPIAHEISKLPPIKPLMRPEEVLALEIVGVGVFANSTISLMRKWHTAVKFIKKIKRAMTWIERLDFTRHGNSSFYVEEDPAIPVLLGNLPILSNNVLVINPSNIGISNGAVTTDSGYFQRALAGVTKKMKVLFPINCNNNHWCTVLMDMKKGRVYVYDSMASSYAASVRAVAQKMIMMLPDGVRPSARLVTHDPGLGVQSDSYNCGVYVLLAFEIFCGSEPPRQEDCNACDTAICACV</sequence>
<feature type="compositionally biased region" description="Basic residues" evidence="4">
    <location>
        <begin position="800"/>
        <end position="815"/>
    </location>
</feature>
<feature type="non-terminal residue" evidence="6">
    <location>
        <position position="1"/>
    </location>
</feature>
<dbReference type="Gene3D" id="3.40.395.10">
    <property type="entry name" value="Adenoviral Proteinase, Chain A"/>
    <property type="match status" value="1"/>
</dbReference>
<dbReference type="Pfam" id="PF21056">
    <property type="entry name" value="ZSWIM1-3_RNaseH-like"/>
    <property type="match status" value="1"/>
</dbReference>
<proteinExistence type="inferred from homology"/>
<comment type="similarity">
    <text evidence="1">Belongs to the peptidase C48 family.</text>
</comment>
<keyword evidence="3" id="KW-0378">Hydrolase</keyword>
<dbReference type="InterPro" id="IPR038765">
    <property type="entry name" value="Papain-like_cys_pep_sf"/>
</dbReference>
<evidence type="ECO:0000313" key="6">
    <source>
        <dbReference type="EMBL" id="ETP51970.1"/>
    </source>
</evidence>
<evidence type="ECO:0000256" key="4">
    <source>
        <dbReference type="SAM" id="MobiDB-lite"/>
    </source>
</evidence>
<feature type="domain" description="Ubiquitin-like protease family profile" evidence="5">
    <location>
        <begin position="819"/>
        <end position="1084"/>
    </location>
</feature>
<dbReference type="PANTHER" id="PTHR31569:SF4">
    <property type="entry name" value="SWIM-TYPE DOMAIN-CONTAINING PROTEIN"/>
    <property type="match status" value="1"/>
</dbReference>
<dbReference type="InterPro" id="IPR052579">
    <property type="entry name" value="Zinc_finger_SWIM"/>
</dbReference>
<dbReference type="InterPro" id="IPR003653">
    <property type="entry name" value="Peptidase_C48_C"/>
</dbReference>
<accession>W2ZY69</accession>
<dbReference type="InterPro" id="IPR048324">
    <property type="entry name" value="ZSWIM1-3_RNaseH-like"/>
</dbReference>
<evidence type="ECO:0000256" key="2">
    <source>
        <dbReference type="ARBA" id="ARBA00022670"/>
    </source>
</evidence>
<dbReference type="EMBL" id="ANIY01000683">
    <property type="protein sequence ID" value="ETP51970.1"/>
    <property type="molecule type" value="Genomic_DNA"/>
</dbReference>
<evidence type="ECO:0000313" key="7">
    <source>
        <dbReference type="Proteomes" id="UP000018948"/>
    </source>
</evidence>
<name>W2ZY69_PHYNI</name>
<dbReference type="Pfam" id="PF02902">
    <property type="entry name" value="Peptidase_C48"/>
    <property type="match status" value="1"/>
</dbReference>
<dbReference type="PROSITE" id="PS50600">
    <property type="entry name" value="ULP_PROTEASE"/>
    <property type="match status" value="1"/>
</dbReference>
<feature type="compositionally biased region" description="Polar residues" evidence="4">
    <location>
        <begin position="710"/>
        <end position="719"/>
    </location>
</feature>
<dbReference type="SUPFAM" id="SSF54001">
    <property type="entry name" value="Cysteine proteinases"/>
    <property type="match status" value="1"/>
</dbReference>
<evidence type="ECO:0000256" key="3">
    <source>
        <dbReference type="ARBA" id="ARBA00022801"/>
    </source>
</evidence>
<dbReference type="GO" id="GO:0008234">
    <property type="term" value="F:cysteine-type peptidase activity"/>
    <property type="evidence" value="ECO:0007669"/>
    <property type="project" value="InterPro"/>
</dbReference>
<feature type="region of interest" description="Disordered" evidence="4">
    <location>
        <begin position="710"/>
        <end position="733"/>
    </location>
</feature>
<gene>
    <name evidence="6" type="ORF">F442_02961</name>
</gene>
<organism evidence="6 7">
    <name type="scientific">Phytophthora nicotianae P10297</name>
    <dbReference type="NCBI Taxonomy" id="1317064"/>
    <lineage>
        <taxon>Eukaryota</taxon>
        <taxon>Sar</taxon>
        <taxon>Stramenopiles</taxon>
        <taxon>Oomycota</taxon>
        <taxon>Peronosporomycetes</taxon>
        <taxon>Peronosporales</taxon>
        <taxon>Peronosporaceae</taxon>
        <taxon>Phytophthora</taxon>
    </lineage>
</organism>
<dbReference type="Proteomes" id="UP000018948">
    <property type="component" value="Unassembled WGS sequence"/>
</dbReference>